<comment type="caution">
    <text evidence="1">The sequence shown here is derived from an EMBL/GenBank/DDBJ whole genome shotgun (WGS) entry which is preliminary data.</text>
</comment>
<name>A0ABD3L3R2_EUCGL</name>
<organism evidence="1 2">
    <name type="scientific">Eucalyptus globulus</name>
    <name type="common">Tasmanian blue gum</name>
    <dbReference type="NCBI Taxonomy" id="34317"/>
    <lineage>
        <taxon>Eukaryota</taxon>
        <taxon>Viridiplantae</taxon>
        <taxon>Streptophyta</taxon>
        <taxon>Embryophyta</taxon>
        <taxon>Tracheophyta</taxon>
        <taxon>Spermatophyta</taxon>
        <taxon>Magnoliopsida</taxon>
        <taxon>eudicotyledons</taxon>
        <taxon>Gunneridae</taxon>
        <taxon>Pentapetalae</taxon>
        <taxon>rosids</taxon>
        <taxon>malvids</taxon>
        <taxon>Myrtales</taxon>
        <taxon>Myrtaceae</taxon>
        <taxon>Myrtoideae</taxon>
        <taxon>Eucalypteae</taxon>
        <taxon>Eucalyptus</taxon>
    </lineage>
</organism>
<accession>A0ABD3L3R2</accession>
<protein>
    <submittedName>
        <fullName evidence="1">Uncharacterized protein</fullName>
    </submittedName>
</protein>
<reference evidence="1 2" key="1">
    <citation type="submission" date="2024-11" db="EMBL/GenBank/DDBJ databases">
        <title>Chromosome-level genome assembly of Eucalyptus globulus Labill. provides insights into its genome evolution.</title>
        <authorList>
            <person name="Li X."/>
        </authorList>
    </citation>
    <scope>NUCLEOTIDE SEQUENCE [LARGE SCALE GENOMIC DNA]</scope>
    <source>
        <strain evidence="1">CL2024</strain>
        <tissue evidence="1">Fresh tender leaves</tissue>
    </source>
</reference>
<gene>
    <name evidence="1" type="ORF">ACJRO7_014324</name>
</gene>
<proteinExistence type="predicted"/>
<dbReference type="AlphaFoldDB" id="A0ABD3L3R2"/>
<evidence type="ECO:0000313" key="2">
    <source>
        <dbReference type="Proteomes" id="UP001634007"/>
    </source>
</evidence>
<keyword evidence="2" id="KW-1185">Reference proteome</keyword>
<dbReference type="EMBL" id="JBJKBG010000003">
    <property type="protein sequence ID" value="KAL3745193.1"/>
    <property type="molecule type" value="Genomic_DNA"/>
</dbReference>
<sequence length="127" mass="15147">MPESLSSRTKNQPRDLVTHLRFKVDVRGIEQDHPNRASVVRIDHAHADVDLMLPRQTRYQVLKQQVYKRFDSALVNHPKQGIETMFRDEKLHISYWSTCSFGYCDAHIGRDERFSYCQYFSSQPRWF</sequence>
<evidence type="ECO:0000313" key="1">
    <source>
        <dbReference type="EMBL" id="KAL3745193.1"/>
    </source>
</evidence>
<dbReference type="Proteomes" id="UP001634007">
    <property type="component" value="Unassembled WGS sequence"/>
</dbReference>